<reference evidence="3" key="1">
    <citation type="submission" date="2016-02" db="EMBL/GenBank/DDBJ databases">
        <title>Draft genome sequence of Microdochium bolleyi, a fungal endophyte of beachgrass.</title>
        <authorList>
            <consortium name="DOE Joint Genome Institute"/>
            <person name="David A.S."/>
            <person name="May G."/>
            <person name="Haridas S."/>
            <person name="Lim J."/>
            <person name="Wang M."/>
            <person name="Labutti K."/>
            <person name="Lipzen A."/>
            <person name="Barry K."/>
            <person name="Grigoriev I.V."/>
        </authorList>
    </citation>
    <scope>NUCLEOTIDE SEQUENCE [LARGE SCALE GENOMIC DNA]</scope>
    <source>
        <strain evidence="3">J235TASD1</strain>
    </source>
</reference>
<protein>
    <submittedName>
        <fullName evidence="2">Uncharacterized protein</fullName>
    </submittedName>
</protein>
<sequence length="259" mass="27233">MYFTSAVLSTAILLIAGRAVAGSAYHHVDTTDDIAVELTNTAGQVSTLRGFSTGGSVVAKPNAYAGAISQVRVSFSDSAKQAYPQLEPDFRCALHRISNGSSKRVVVTRGSTTDFNFGHGGNPNAWNLKGGPLQATDLTVTCDPVLRKTDPGRTNEIRVLLSNDAQESSRQLDFSASKGLVNLSVPTGGEFLQVELIVGPGVENQSLRCQAVSNGQVVRLNRGANLNKETFGDGGNGAWTIASGMATSIDKITCSPNFV</sequence>
<evidence type="ECO:0000313" key="3">
    <source>
        <dbReference type="Proteomes" id="UP000070501"/>
    </source>
</evidence>
<dbReference type="OrthoDB" id="4746351at2759"/>
<gene>
    <name evidence="2" type="ORF">Micbo1qcDRAFT_210184</name>
</gene>
<evidence type="ECO:0000313" key="2">
    <source>
        <dbReference type="EMBL" id="KXJ85177.1"/>
    </source>
</evidence>
<name>A0A136IJP1_9PEZI</name>
<dbReference type="AlphaFoldDB" id="A0A136IJP1"/>
<keyword evidence="3" id="KW-1185">Reference proteome</keyword>
<proteinExistence type="predicted"/>
<keyword evidence="1" id="KW-0732">Signal</keyword>
<organism evidence="2 3">
    <name type="scientific">Microdochium bolleyi</name>
    <dbReference type="NCBI Taxonomy" id="196109"/>
    <lineage>
        <taxon>Eukaryota</taxon>
        <taxon>Fungi</taxon>
        <taxon>Dikarya</taxon>
        <taxon>Ascomycota</taxon>
        <taxon>Pezizomycotina</taxon>
        <taxon>Sordariomycetes</taxon>
        <taxon>Xylariomycetidae</taxon>
        <taxon>Xylariales</taxon>
        <taxon>Microdochiaceae</taxon>
        <taxon>Microdochium</taxon>
    </lineage>
</organism>
<dbReference type="InParanoid" id="A0A136IJP1"/>
<evidence type="ECO:0000256" key="1">
    <source>
        <dbReference type="SAM" id="SignalP"/>
    </source>
</evidence>
<dbReference type="EMBL" id="KQ964292">
    <property type="protein sequence ID" value="KXJ85177.1"/>
    <property type="molecule type" value="Genomic_DNA"/>
</dbReference>
<dbReference type="Proteomes" id="UP000070501">
    <property type="component" value="Unassembled WGS sequence"/>
</dbReference>
<feature type="signal peptide" evidence="1">
    <location>
        <begin position="1"/>
        <end position="21"/>
    </location>
</feature>
<accession>A0A136IJP1</accession>
<feature type="chain" id="PRO_5007292722" evidence="1">
    <location>
        <begin position="22"/>
        <end position="259"/>
    </location>
</feature>